<dbReference type="Proteomes" id="UP001390339">
    <property type="component" value="Unassembled WGS sequence"/>
</dbReference>
<feature type="domain" description="DUF8212" evidence="2">
    <location>
        <begin position="134"/>
        <end position="163"/>
    </location>
</feature>
<dbReference type="InterPro" id="IPR058525">
    <property type="entry name" value="DUF8212"/>
</dbReference>
<dbReference type="PANTHER" id="PTHR10622">
    <property type="entry name" value="HET DOMAIN-CONTAINING PROTEIN"/>
    <property type="match status" value="1"/>
</dbReference>
<dbReference type="Pfam" id="PF26640">
    <property type="entry name" value="DUF8212"/>
    <property type="match status" value="1"/>
</dbReference>
<dbReference type="EMBL" id="JAPCWZ010000003">
    <property type="protein sequence ID" value="KAK8874734.1"/>
    <property type="molecule type" value="Genomic_DNA"/>
</dbReference>
<keyword evidence="4" id="KW-1185">Reference proteome</keyword>
<gene>
    <name evidence="3" type="ORF">PGQ11_005248</name>
</gene>
<accession>A0ABR2JAC1</accession>
<sequence length="438" mass="50513">MRLLYIETLELQEFNESDVPDYAILSHTWGKEEVSFEDMVKPTPDEFIAPADINFYSKDWSLLFTKENDIRELSTMTGISLEIMLTCDPSLASVAQRMSWAARRVTTRPEDMAYCLLGIFDVNMPMLYGEGRHKAFLRLQEEIMKKSDDQSLFAWRKQEKSYSSYSGLLAPSPKEFVDSHDVAFVDESLEARPYVSTNKGISLRLDLIPYRADINERDVYLAFLDCRYPGPQGKHIGILLKRLDGSQFVRVDAHRIFNQPSRHEPPTTPHSSAGSPNEDERIVAEQASMLRQIIQIKQRIFDDALYERLQKKYDSTMCIVLLRWDKRSGHFSTCCFEDTEFYKDTESWRTSLYNRVEKKLDSVGSPYSEDIDSSQDPEFWRTSISNRVEKLSRLVGNESAESSFKSLERIFRVKVNLQLEMRGDEVVIKASVTVGGIS</sequence>
<dbReference type="PANTHER" id="PTHR10622:SF10">
    <property type="entry name" value="HET DOMAIN-CONTAINING PROTEIN"/>
    <property type="match status" value="1"/>
</dbReference>
<proteinExistence type="predicted"/>
<evidence type="ECO:0000313" key="3">
    <source>
        <dbReference type="EMBL" id="KAK8874734.1"/>
    </source>
</evidence>
<evidence type="ECO:0000313" key="4">
    <source>
        <dbReference type="Proteomes" id="UP001390339"/>
    </source>
</evidence>
<name>A0ABR2JAC1_9PEZI</name>
<evidence type="ECO:0000259" key="2">
    <source>
        <dbReference type="Pfam" id="PF26640"/>
    </source>
</evidence>
<evidence type="ECO:0000256" key="1">
    <source>
        <dbReference type="SAM" id="MobiDB-lite"/>
    </source>
</evidence>
<comment type="caution">
    <text evidence="3">The sequence shown here is derived from an EMBL/GenBank/DDBJ whole genome shotgun (WGS) entry which is preliminary data.</text>
</comment>
<protein>
    <submittedName>
        <fullName evidence="3">Vegetative incompatibility protein HET-E-1</fullName>
    </submittedName>
</protein>
<reference evidence="3 4" key="1">
    <citation type="journal article" date="2024" name="IMA Fungus">
        <title>Apiospora arundinis, a panoply of carbohydrate-active enzymes and secondary metabolites.</title>
        <authorList>
            <person name="Sorensen T."/>
            <person name="Petersen C."/>
            <person name="Muurmann A.T."/>
            <person name="Christiansen J.V."/>
            <person name="Brundto M.L."/>
            <person name="Overgaard C.K."/>
            <person name="Boysen A.T."/>
            <person name="Wollenberg R.D."/>
            <person name="Larsen T.O."/>
            <person name="Sorensen J.L."/>
            <person name="Nielsen K.L."/>
            <person name="Sondergaard T.E."/>
        </authorList>
    </citation>
    <scope>NUCLEOTIDE SEQUENCE [LARGE SCALE GENOMIC DNA]</scope>
    <source>
        <strain evidence="3 4">AAU 773</strain>
    </source>
</reference>
<feature type="region of interest" description="Disordered" evidence="1">
    <location>
        <begin position="259"/>
        <end position="278"/>
    </location>
</feature>
<organism evidence="3 4">
    <name type="scientific">Apiospora arundinis</name>
    <dbReference type="NCBI Taxonomy" id="335852"/>
    <lineage>
        <taxon>Eukaryota</taxon>
        <taxon>Fungi</taxon>
        <taxon>Dikarya</taxon>
        <taxon>Ascomycota</taxon>
        <taxon>Pezizomycotina</taxon>
        <taxon>Sordariomycetes</taxon>
        <taxon>Xylariomycetidae</taxon>
        <taxon>Amphisphaeriales</taxon>
        <taxon>Apiosporaceae</taxon>
        <taxon>Apiospora</taxon>
    </lineage>
</organism>